<keyword evidence="3 6" id="KW-0418">Kinase</keyword>
<evidence type="ECO:0000259" key="7">
    <source>
        <dbReference type="Pfam" id="PF10436"/>
    </source>
</evidence>
<dbReference type="PANTHER" id="PTHR11947">
    <property type="entry name" value="PYRUVATE DEHYDROGENASE KINASE"/>
    <property type="match status" value="1"/>
</dbReference>
<keyword evidence="6" id="KW-0496">Mitochondrion</keyword>
<dbReference type="InterPro" id="IPR018955">
    <property type="entry name" value="BCDHK/PDK_N"/>
</dbReference>
<proteinExistence type="inferred from homology"/>
<dbReference type="GO" id="GO:0010906">
    <property type="term" value="P:regulation of glucose metabolic process"/>
    <property type="evidence" value="ECO:0007669"/>
    <property type="project" value="TreeGrafter"/>
</dbReference>
<evidence type="ECO:0000256" key="3">
    <source>
        <dbReference type="ARBA" id="ARBA00022777"/>
    </source>
</evidence>
<reference evidence="8" key="1">
    <citation type="submission" date="2014-12" db="EMBL/GenBank/DDBJ databases">
        <title>Insight into the proteome of Arion vulgaris.</title>
        <authorList>
            <person name="Aradska J."/>
            <person name="Bulat T."/>
            <person name="Smidak R."/>
            <person name="Sarate P."/>
            <person name="Gangsoo J."/>
            <person name="Sialana F."/>
            <person name="Bilban M."/>
            <person name="Lubec G."/>
        </authorList>
    </citation>
    <scope>NUCLEOTIDE SEQUENCE</scope>
    <source>
        <tissue evidence="8">Skin</tissue>
    </source>
</reference>
<keyword evidence="1 6" id="KW-0808">Transferase</keyword>
<keyword evidence="2 6" id="KW-0547">Nucleotide-binding</keyword>
<organism evidence="8">
    <name type="scientific">Arion vulgaris</name>
    <dbReference type="NCBI Taxonomy" id="1028688"/>
    <lineage>
        <taxon>Eukaryota</taxon>
        <taxon>Metazoa</taxon>
        <taxon>Spiralia</taxon>
        <taxon>Lophotrochozoa</taxon>
        <taxon>Mollusca</taxon>
        <taxon>Gastropoda</taxon>
        <taxon>Heterobranchia</taxon>
        <taxon>Euthyneura</taxon>
        <taxon>Panpulmonata</taxon>
        <taxon>Eupulmonata</taxon>
        <taxon>Stylommatophora</taxon>
        <taxon>Helicina</taxon>
        <taxon>Arionoidea</taxon>
        <taxon>Arionidae</taxon>
        <taxon>Arion</taxon>
    </lineage>
</organism>
<evidence type="ECO:0000256" key="4">
    <source>
        <dbReference type="ARBA" id="ARBA00022840"/>
    </source>
</evidence>
<evidence type="ECO:0000256" key="1">
    <source>
        <dbReference type="ARBA" id="ARBA00022679"/>
    </source>
</evidence>
<dbReference type="GO" id="GO:0005759">
    <property type="term" value="C:mitochondrial matrix"/>
    <property type="evidence" value="ECO:0007669"/>
    <property type="project" value="UniProtKB-SubCell"/>
</dbReference>
<comment type="similarity">
    <text evidence="6">Belongs to the PDK/BCKDK protein kinase family.</text>
</comment>
<comment type="subcellular location">
    <subcellularLocation>
        <location evidence="6">Mitochondrion matrix</location>
    </subcellularLocation>
</comment>
<dbReference type="GO" id="GO:0004740">
    <property type="term" value="F:pyruvate dehydrogenase (acetyl-transferring) kinase activity"/>
    <property type="evidence" value="ECO:0007669"/>
    <property type="project" value="UniProtKB-EC"/>
</dbReference>
<dbReference type="EMBL" id="HACG01033437">
    <property type="protein sequence ID" value="CEK80302.1"/>
    <property type="molecule type" value="Transcribed_RNA"/>
</dbReference>
<dbReference type="EC" id="2.7.11.-" evidence="6"/>
<dbReference type="SUPFAM" id="SSF69012">
    <property type="entry name" value="alpha-ketoacid dehydrogenase kinase, N-terminal domain"/>
    <property type="match status" value="1"/>
</dbReference>
<sequence length="107" mass="12304">MRFSLNFLRSMNNSAALQMLEKYASFNPSPLSLKKLVEFGMAGRASSSKDKSNKGSYMFLQKELPVRLANIMKEINLLPENLLNMSSVRLVKSWYQLSFEELIEFES</sequence>
<dbReference type="Gene3D" id="1.20.140.20">
    <property type="entry name" value="Alpha-ketoacid/pyruvate dehydrogenase kinase, N-terminal domain"/>
    <property type="match status" value="1"/>
</dbReference>
<dbReference type="PANTHER" id="PTHR11947:SF3">
    <property type="entry name" value="[PYRUVATE DEHYDROGENASE (ACETYL-TRANSFERRING)] KINASE, MITOCHONDRIAL"/>
    <property type="match status" value="1"/>
</dbReference>
<dbReference type="GO" id="GO:0005524">
    <property type="term" value="F:ATP binding"/>
    <property type="evidence" value="ECO:0007669"/>
    <property type="project" value="UniProtKB-UniRule"/>
</dbReference>
<feature type="domain" description="Branched-chain alpha-ketoacid dehydrogenase kinase/Pyruvate dehydrogenase kinase N-terminal" evidence="7">
    <location>
        <begin position="30"/>
        <end position="106"/>
    </location>
</feature>
<comment type="catalytic activity">
    <reaction evidence="5">
        <text>L-seryl-[pyruvate dehydrogenase E1 alpha subunit] + ATP = O-phospho-L-seryl-[pyruvate dehydrogenase E1 alpha subunit] + ADP + H(+)</text>
        <dbReference type="Rhea" id="RHEA:23052"/>
        <dbReference type="Rhea" id="RHEA-COMP:13689"/>
        <dbReference type="Rhea" id="RHEA-COMP:13690"/>
        <dbReference type="ChEBI" id="CHEBI:15378"/>
        <dbReference type="ChEBI" id="CHEBI:29999"/>
        <dbReference type="ChEBI" id="CHEBI:30616"/>
        <dbReference type="ChEBI" id="CHEBI:83421"/>
        <dbReference type="ChEBI" id="CHEBI:456216"/>
        <dbReference type="EC" id="2.7.11.2"/>
    </reaction>
</comment>
<dbReference type="InterPro" id="IPR039028">
    <property type="entry name" value="BCKD/PDK"/>
</dbReference>
<dbReference type="InterPro" id="IPR036784">
    <property type="entry name" value="AK/P_DHK_N_sf"/>
</dbReference>
<evidence type="ECO:0000256" key="2">
    <source>
        <dbReference type="ARBA" id="ARBA00022741"/>
    </source>
</evidence>
<accession>A0A0B7AI64</accession>
<dbReference type="AlphaFoldDB" id="A0A0B7AI64"/>
<name>A0A0B7AI64_9EUPU</name>
<gene>
    <name evidence="8" type="primary">ORF120206</name>
</gene>
<evidence type="ECO:0000256" key="5">
    <source>
        <dbReference type="ARBA" id="ARBA00048201"/>
    </source>
</evidence>
<keyword evidence="4 6" id="KW-0067">ATP-binding</keyword>
<dbReference type="Pfam" id="PF10436">
    <property type="entry name" value="BCDHK_Adom3"/>
    <property type="match status" value="1"/>
</dbReference>
<evidence type="ECO:0000313" key="8">
    <source>
        <dbReference type="EMBL" id="CEK80302.1"/>
    </source>
</evidence>
<feature type="non-terminal residue" evidence="8">
    <location>
        <position position="107"/>
    </location>
</feature>
<evidence type="ECO:0000256" key="6">
    <source>
        <dbReference type="RuleBase" id="RU366032"/>
    </source>
</evidence>
<protein>
    <recommendedName>
        <fullName evidence="6">Protein-serine/threonine kinase</fullName>
        <ecNumber evidence="6">2.7.11.-</ecNumber>
    </recommendedName>
</protein>